<dbReference type="EMBL" id="JAGYPG010000002">
    <property type="protein sequence ID" value="MBS4196453.1"/>
    <property type="molecule type" value="Genomic_DNA"/>
</dbReference>
<protein>
    <recommendedName>
        <fullName evidence="7">Cytosine-specific methyltransferase</fullName>
        <ecNumber evidence="7">2.1.1.37</ecNumber>
    </recommendedName>
</protein>
<dbReference type="EC" id="2.1.1.37" evidence="7"/>
<dbReference type="PROSITE" id="PS00094">
    <property type="entry name" value="C5_MTASE_1"/>
    <property type="match status" value="1"/>
</dbReference>
<name>A0A942TGG3_9BACI</name>
<dbReference type="PROSITE" id="PS51679">
    <property type="entry name" value="SAM_MT_C5"/>
    <property type="match status" value="1"/>
</dbReference>
<evidence type="ECO:0000256" key="4">
    <source>
        <dbReference type="ARBA" id="ARBA00022747"/>
    </source>
</evidence>
<dbReference type="Gene3D" id="3.90.120.10">
    <property type="entry name" value="DNA Methylase, subunit A, domain 2"/>
    <property type="match status" value="1"/>
</dbReference>
<sequence length="415" mass="48208">MKKINTLELFVGCGGLLDGFEKSKLYNMVASVEWQKYACDTLINRLKKKYNYSDAEKRVIHFDIQRTEELIQGWKNDETYESNNGLNRIIKKRTIDVIVGGPPCQAYSLAGRIQDKHGMKNDYRNYLFESYLKIVKVYKPKLFVFENVEGMLSAAPDGENIVDKIKSGFNEIGFDVIDDIRSFALLDLSEYGVPQKRKRVILVGLNRSYFGADRKKNQETLNYFYKHILDRYKSKEIPTVHSAISDLPPIYPSEVDYREGGKKFSHYWNKKEIKWHMPRYHNRRDIEIFRSLAEDIATGENKFQSVDALKTLYTEKTGKTSNVHKYYVLRWDQPSNTIPAHLKKDGLRHIHPDPKQARSITVREAARLQTFDDDFEFMGSMVQNYEMIGNAVPPEFARRLACAIYDLLVHNGLGV</sequence>
<keyword evidence="4" id="KW-0680">Restriction system</keyword>
<evidence type="ECO:0000256" key="7">
    <source>
        <dbReference type="RuleBase" id="RU000417"/>
    </source>
</evidence>
<comment type="catalytic activity">
    <reaction evidence="7">
        <text>a 2'-deoxycytidine in DNA + S-adenosyl-L-methionine = a 5-methyl-2'-deoxycytidine in DNA + S-adenosyl-L-homocysteine + H(+)</text>
        <dbReference type="Rhea" id="RHEA:13681"/>
        <dbReference type="Rhea" id="RHEA-COMP:11369"/>
        <dbReference type="Rhea" id="RHEA-COMP:11370"/>
        <dbReference type="ChEBI" id="CHEBI:15378"/>
        <dbReference type="ChEBI" id="CHEBI:57856"/>
        <dbReference type="ChEBI" id="CHEBI:59789"/>
        <dbReference type="ChEBI" id="CHEBI:85452"/>
        <dbReference type="ChEBI" id="CHEBI:85454"/>
        <dbReference type="EC" id="2.1.1.37"/>
    </reaction>
</comment>
<evidence type="ECO:0000313" key="9">
    <source>
        <dbReference type="Proteomes" id="UP000681414"/>
    </source>
</evidence>
<dbReference type="GO" id="GO:0003886">
    <property type="term" value="F:DNA (cytosine-5-)-methyltransferase activity"/>
    <property type="evidence" value="ECO:0007669"/>
    <property type="project" value="UniProtKB-EC"/>
</dbReference>
<keyword evidence="1 5" id="KW-0489">Methyltransferase</keyword>
<evidence type="ECO:0000256" key="6">
    <source>
        <dbReference type="RuleBase" id="RU000416"/>
    </source>
</evidence>
<keyword evidence="2 5" id="KW-0808">Transferase</keyword>
<proteinExistence type="inferred from homology"/>
<dbReference type="GO" id="GO:0009307">
    <property type="term" value="P:DNA restriction-modification system"/>
    <property type="evidence" value="ECO:0007669"/>
    <property type="project" value="UniProtKB-KW"/>
</dbReference>
<keyword evidence="9" id="KW-1185">Reference proteome</keyword>
<gene>
    <name evidence="8" type="primary">dcm</name>
    <name evidence="8" type="ORF">KHA97_15415</name>
</gene>
<reference evidence="8 9" key="1">
    <citation type="submission" date="2021-05" db="EMBL/GenBank/DDBJ databases">
        <title>Novel Bacillus species.</title>
        <authorList>
            <person name="Liu G."/>
        </authorList>
    </citation>
    <scope>NUCLEOTIDE SEQUENCE [LARGE SCALE GENOMIC DNA]</scope>
    <source>
        <strain evidence="9">FJAT-49780</strain>
    </source>
</reference>
<dbReference type="GO" id="GO:0032259">
    <property type="term" value="P:methylation"/>
    <property type="evidence" value="ECO:0007669"/>
    <property type="project" value="UniProtKB-KW"/>
</dbReference>
<dbReference type="InterPro" id="IPR029063">
    <property type="entry name" value="SAM-dependent_MTases_sf"/>
</dbReference>
<comment type="similarity">
    <text evidence="5 6">Belongs to the class I-like SAM-binding methyltransferase superfamily. C5-methyltransferase family.</text>
</comment>
<evidence type="ECO:0000256" key="3">
    <source>
        <dbReference type="ARBA" id="ARBA00022691"/>
    </source>
</evidence>
<dbReference type="NCBIfam" id="TIGR00675">
    <property type="entry name" value="dcm"/>
    <property type="match status" value="1"/>
</dbReference>
<dbReference type="InterPro" id="IPR018117">
    <property type="entry name" value="C5_DNA_meth_AS"/>
</dbReference>
<dbReference type="GO" id="GO:0003677">
    <property type="term" value="F:DNA binding"/>
    <property type="evidence" value="ECO:0007669"/>
    <property type="project" value="TreeGrafter"/>
</dbReference>
<dbReference type="Proteomes" id="UP000681414">
    <property type="component" value="Unassembled WGS sequence"/>
</dbReference>
<evidence type="ECO:0000313" key="8">
    <source>
        <dbReference type="EMBL" id="MBS4196453.1"/>
    </source>
</evidence>
<dbReference type="RefSeq" id="WP_213125585.1">
    <property type="nucleotide sequence ID" value="NZ_JAGYPG010000002.1"/>
</dbReference>
<evidence type="ECO:0000256" key="1">
    <source>
        <dbReference type="ARBA" id="ARBA00022603"/>
    </source>
</evidence>
<dbReference type="PANTHER" id="PTHR10629:SF52">
    <property type="entry name" value="DNA (CYTOSINE-5)-METHYLTRANSFERASE 1"/>
    <property type="match status" value="1"/>
</dbReference>
<dbReference type="PANTHER" id="PTHR10629">
    <property type="entry name" value="CYTOSINE-SPECIFIC METHYLTRANSFERASE"/>
    <property type="match status" value="1"/>
</dbReference>
<evidence type="ECO:0000256" key="5">
    <source>
        <dbReference type="PROSITE-ProRule" id="PRU01016"/>
    </source>
</evidence>
<dbReference type="PRINTS" id="PR00105">
    <property type="entry name" value="C5METTRFRASE"/>
</dbReference>
<dbReference type="SUPFAM" id="SSF53335">
    <property type="entry name" value="S-adenosyl-L-methionine-dependent methyltransferases"/>
    <property type="match status" value="1"/>
</dbReference>
<dbReference type="InterPro" id="IPR001525">
    <property type="entry name" value="C5_MeTfrase"/>
</dbReference>
<dbReference type="Pfam" id="PF00145">
    <property type="entry name" value="DNA_methylase"/>
    <property type="match status" value="1"/>
</dbReference>
<dbReference type="Gene3D" id="3.40.50.150">
    <property type="entry name" value="Vaccinia Virus protein VP39"/>
    <property type="match status" value="1"/>
</dbReference>
<dbReference type="AlphaFoldDB" id="A0A942TGG3"/>
<comment type="caution">
    <text evidence="8">The sequence shown here is derived from an EMBL/GenBank/DDBJ whole genome shotgun (WGS) entry which is preliminary data.</text>
</comment>
<keyword evidence="3 5" id="KW-0949">S-adenosyl-L-methionine</keyword>
<dbReference type="InterPro" id="IPR050390">
    <property type="entry name" value="C5-Methyltransferase"/>
</dbReference>
<dbReference type="GO" id="GO:0044027">
    <property type="term" value="P:negative regulation of gene expression via chromosomal CpG island methylation"/>
    <property type="evidence" value="ECO:0007669"/>
    <property type="project" value="TreeGrafter"/>
</dbReference>
<accession>A0A942TGG3</accession>
<organism evidence="8 9">
    <name type="scientific">Lederbergia citri</name>
    <dbReference type="NCBI Taxonomy" id="2833580"/>
    <lineage>
        <taxon>Bacteria</taxon>
        <taxon>Bacillati</taxon>
        <taxon>Bacillota</taxon>
        <taxon>Bacilli</taxon>
        <taxon>Bacillales</taxon>
        <taxon>Bacillaceae</taxon>
        <taxon>Lederbergia</taxon>
    </lineage>
</organism>
<evidence type="ECO:0000256" key="2">
    <source>
        <dbReference type="ARBA" id="ARBA00022679"/>
    </source>
</evidence>
<feature type="active site" evidence="5">
    <location>
        <position position="104"/>
    </location>
</feature>